<dbReference type="InterPro" id="IPR027555">
    <property type="entry name" value="Mo5U34_MeTrfas-like"/>
</dbReference>
<evidence type="ECO:0000313" key="6">
    <source>
        <dbReference type="Proteomes" id="UP000244052"/>
    </source>
</evidence>
<comment type="similarity">
    <text evidence="3">Belongs to the class I-like SAM-binding methyltransferase superfamily. CmoB family.</text>
</comment>
<dbReference type="NCBIfam" id="TIGR00452">
    <property type="entry name" value="tRNA 5-methoxyuridine(34)/uridine 5-oxyacetic acid(34) synthase CmoB"/>
    <property type="match status" value="1"/>
</dbReference>
<comment type="subunit">
    <text evidence="3">Homotetramer.</text>
</comment>
<evidence type="ECO:0000256" key="3">
    <source>
        <dbReference type="HAMAP-Rule" id="MF_01590"/>
    </source>
</evidence>
<dbReference type="Proteomes" id="UP000244052">
    <property type="component" value="Unassembled WGS sequence"/>
</dbReference>
<accession>A0A2T5PSG0</accession>
<accession>A0A061CTU8</accession>
<dbReference type="PANTHER" id="PTHR43464:SF95">
    <property type="entry name" value="TRNA U34 CARBOXYMETHYLTRANSFERASE"/>
    <property type="match status" value="1"/>
</dbReference>
<feature type="binding site" evidence="3">
    <location>
        <position position="91"/>
    </location>
    <ligand>
        <name>carboxy-S-adenosyl-L-methionine</name>
        <dbReference type="ChEBI" id="CHEBI:134278"/>
    </ligand>
</feature>
<dbReference type="HAMAP" id="MF_01590">
    <property type="entry name" value="tRNA_carboxymethyltr_CmoB"/>
    <property type="match status" value="1"/>
</dbReference>
<reference evidence="5 7" key="2">
    <citation type="submission" date="2018-06" db="EMBL/GenBank/DDBJ databases">
        <authorList>
            <consortium name="Pathogen Informatics"/>
            <person name="Doyle S."/>
        </authorList>
    </citation>
    <scope>NUCLEOTIDE SEQUENCE [LARGE SCALE GENOMIC DNA]</scope>
    <source>
        <strain evidence="5 7">NCTC10860</strain>
    </source>
</reference>
<sequence>MMRDLDLDALQAQLAGTPLLDWACELPGQLDAKLAIGHGDLARWYGAVQALPELPVSEVELLQRFAFGGACDDATRAQLKTALQGLIPWRKGPFELFGVHIDTEWRSDWKWQRVAPHLDLAGKRILDVGCGNGYYMWRMLGAGANSVVGIDPNWLFLCQFLAMKRYLPDQPVWHLPLAFEELPAKLQGFDTVFSMGVLYHRRSPIDHLLDLKDALVKGGELVLETLVVEGDSEQVLVPEDRYAQMRNVWFLPSVPALERWLRRAGFEDVRCVDVSTTSVEEQRATEWMRFQSLPEFLDPADHSRTVEGLPAPTRAVLVARKP</sequence>
<feature type="binding site" evidence="3">
    <location>
        <position position="110"/>
    </location>
    <ligand>
        <name>carboxy-S-adenosyl-L-methionine</name>
        <dbReference type="ChEBI" id="CHEBI:134278"/>
    </ligand>
</feature>
<feature type="binding site" evidence="3">
    <location>
        <position position="314"/>
    </location>
    <ligand>
        <name>carboxy-S-adenosyl-L-methionine</name>
        <dbReference type="ChEBI" id="CHEBI:134278"/>
    </ligand>
</feature>
<dbReference type="GeneID" id="300416106"/>
<keyword evidence="5" id="KW-0489">Methyltransferase</keyword>
<keyword evidence="1 3" id="KW-0808">Transferase</keyword>
<evidence type="ECO:0000256" key="1">
    <source>
        <dbReference type="ARBA" id="ARBA00022679"/>
    </source>
</evidence>
<dbReference type="Pfam" id="PF08003">
    <property type="entry name" value="Methyltransf_9"/>
    <property type="match status" value="1"/>
</dbReference>
<dbReference type="EMBL" id="QASO01000011">
    <property type="protein sequence ID" value="PTU80674.1"/>
    <property type="molecule type" value="Genomic_DNA"/>
</dbReference>
<dbReference type="SUPFAM" id="SSF53335">
    <property type="entry name" value="S-adenosyl-L-methionine-dependent methyltransferases"/>
    <property type="match status" value="1"/>
</dbReference>
<evidence type="ECO:0000256" key="2">
    <source>
        <dbReference type="ARBA" id="ARBA00022694"/>
    </source>
</evidence>
<comment type="caution">
    <text evidence="3">Lacks conserved residue(s) required for the propagation of feature annotation.</text>
</comment>
<keyword evidence="6" id="KW-1185">Reference proteome</keyword>
<comment type="catalytic activity">
    <reaction evidence="3">
        <text>carboxy-S-adenosyl-L-methionine + 5-hydroxyuridine(34) in tRNA = 5-carboxymethoxyuridine(34) in tRNA + S-adenosyl-L-homocysteine + H(+)</text>
        <dbReference type="Rhea" id="RHEA:52848"/>
        <dbReference type="Rhea" id="RHEA-COMP:13381"/>
        <dbReference type="Rhea" id="RHEA-COMP:13383"/>
        <dbReference type="ChEBI" id="CHEBI:15378"/>
        <dbReference type="ChEBI" id="CHEBI:57856"/>
        <dbReference type="ChEBI" id="CHEBI:134278"/>
        <dbReference type="ChEBI" id="CHEBI:136877"/>
        <dbReference type="ChEBI" id="CHEBI:136879"/>
    </reaction>
</comment>
<dbReference type="GO" id="GO:0002098">
    <property type="term" value="P:tRNA wobble uridine modification"/>
    <property type="evidence" value="ECO:0007669"/>
    <property type="project" value="InterPro"/>
</dbReference>
<dbReference type="EMBL" id="UGUW01000004">
    <property type="protein sequence ID" value="SUD61059.1"/>
    <property type="molecule type" value="Genomic_DNA"/>
</dbReference>
<evidence type="ECO:0000313" key="4">
    <source>
        <dbReference type="EMBL" id="PTU80674.1"/>
    </source>
</evidence>
<comment type="function">
    <text evidence="3">Catalyzes carboxymethyl transfer from carboxy-S-adenosyl-L-methionine (Cx-SAM) to 5-hydroxyuridine (ho5U) to form 5-carboxymethoxyuridine (cmo5U) at position 34 in tRNAs.</text>
</comment>
<feature type="binding site" evidence="3">
    <location>
        <position position="105"/>
    </location>
    <ligand>
        <name>carboxy-S-adenosyl-L-methionine</name>
        <dbReference type="ChEBI" id="CHEBI:134278"/>
    </ligand>
</feature>
<reference evidence="4 6" key="1">
    <citation type="submission" date="2018-04" db="EMBL/GenBank/DDBJ databases">
        <title>Pseudomonas sp. nov., isolated from mangrove soil.</title>
        <authorList>
            <person name="Chen C."/>
        </authorList>
    </citation>
    <scope>NUCLEOTIDE SEQUENCE [LARGE SCALE GENOMIC DNA]</scope>
    <source>
        <strain evidence="4 6">JCM 14246</strain>
    </source>
</reference>
<dbReference type="GO" id="GO:0016765">
    <property type="term" value="F:transferase activity, transferring alkyl or aryl (other than methyl) groups"/>
    <property type="evidence" value="ECO:0007669"/>
    <property type="project" value="UniProtKB-UniRule"/>
</dbReference>
<protein>
    <recommendedName>
        <fullName evidence="3">tRNA U34 carboxymethyltransferase</fullName>
        <ecNumber evidence="3">2.5.1.-</ecNumber>
    </recommendedName>
</protein>
<dbReference type="CDD" id="cd02440">
    <property type="entry name" value="AdoMet_MTases"/>
    <property type="match status" value="1"/>
</dbReference>
<dbReference type="EC" id="2.5.1.-" evidence="3"/>
<keyword evidence="2 3" id="KW-0819">tRNA processing</keyword>
<dbReference type="InterPro" id="IPR010017">
    <property type="entry name" value="CmoB"/>
</dbReference>
<evidence type="ECO:0000313" key="7">
    <source>
        <dbReference type="Proteomes" id="UP000254084"/>
    </source>
</evidence>
<dbReference type="NCBIfam" id="NF011650">
    <property type="entry name" value="PRK15068.1"/>
    <property type="match status" value="1"/>
</dbReference>
<dbReference type="RefSeq" id="WP_004423897.1">
    <property type="nucleotide sequence ID" value="NZ_JAOCLK010000010.1"/>
</dbReference>
<feature type="binding site" evidence="3">
    <location>
        <position position="195"/>
    </location>
    <ligand>
        <name>carboxy-S-adenosyl-L-methionine</name>
        <dbReference type="ChEBI" id="CHEBI:134278"/>
    </ligand>
</feature>
<organism evidence="5 7">
    <name type="scientific">Ectopseudomonas oleovorans</name>
    <name type="common">Pseudomonas oleovorans</name>
    <dbReference type="NCBI Taxonomy" id="301"/>
    <lineage>
        <taxon>Bacteria</taxon>
        <taxon>Pseudomonadati</taxon>
        <taxon>Pseudomonadota</taxon>
        <taxon>Gammaproteobacteria</taxon>
        <taxon>Pseudomonadales</taxon>
        <taxon>Pseudomonadaceae</taxon>
        <taxon>Ectopseudomonas</taxon>
    </lineage>
</organism>
<gene>
    <name evidence="3 5" type="primary">cmoB</name>
    <name evidence="4" type="ORF">DBO86_02240</name>
    <name evidence="5" type="ORF">NCTC10860_03427</name>
</gene>
<name>A0A061CTU8_ECTOL</name>
<feature type="binding site" evidence="3">
    <location>
        <position position="199"/>
    </location>
    <ligand>
        <name>carboxy-S-adenosyl-L-methionine</name>
        <dbReference type="ChEBI" id="CHEBI:134278"/>
    </ligand>
</feature>
<dbReference type="InterPro" id="IPR029063">
    <property type="entry name" value="SAM-dependent_MTases_sf"/>
</dbReference>
<dbReference type="GO" id="GO:0032259">
    <property type="term" value="P:methylation"/>
    <property type="evidence" value="ECO:0007669"/>
    <property type="project" value="UniProtKB-KW"/>
</dbReference>
<dbReference type="AlphaFoldDB" id="A0A061CTU8"/>
<dbReference type="Proteomes" id="UP000254084">
    <property type="component" value="Unassembled WGS sequence"/>
</dbReference>
<proteinExistence type="inferred from homology"/>
<evidence type="ECO:0000313" key="5">
    <source>
        <dbReference type="EMBL" id="SUD61059.1"/>
    </source>
</evidence>
<feature type="binding site" evidence="3">
    <location>
        <position position="129"/>
    </location>
    <ligand>
        <name>carboxy-S-adenosyl-L-methionine</name>
        <dbReference type="ChEBI" id="CHEBI:134278"/>
    </ligand>
</feature>
<dbReference type="PANTHER" id="PTHR43464">
    <property type="entry name" value="METHYLTRANSFERASE"/>
    <property type="match status" value="1"/>
</dbReference>
<dbReference type="GO" id="GO:0008168">
    <property type="term" value="F:methyltransferase activity"/>
    <property type="evidence" value="ECO:0007669"/>
    <property type="project" value="UniProtKB-KW"/>
</dbReference>
<dbReference type="Gene3D" id="3.40.50.150">
    <property type="entry name" value="Vaccinia Virus protein VP39"/>
    <property type="match status" value="1"/>
</dbReference>